<protein>
    <submittedName>
        <fullName evidence="2">Recep_L_domain domain-containing protein</fullName>
    </submittedName>
</protein>
<dbReference type="STRING" id="75913.A0A0K0F010"/>
<reference evidence="2" key="2">
    <citation type="submission" date="2015-08" db="UniProtKB">
        <authorList>
            <consortium name="WormBaseParasite"/>
        </authorList>
    </citation>
    <scope>IDENTIFICATION</scope>
</reference>
<keyword evidence="1" id="KW-1185">Reference proteome</keyword>
<organism evidence="1 2">
    <name type="scientific">Strongyloides venezuelensis</name>
    <name type="common">Threadworm</name>
    <dbReference type="NCBI Taxonomy" id="75913"/>
    <lineage>
        <taxon>Eukaryota</taxon>
        <taxon>Metazoa</taxon>
        <taxon>Ecdysozoa</taxon>
        <taxon>Nematoda</taxon>
        <taxon>Chromadorea</taxon>
        <taxon>Rhabditida</taxon>
        <taxon>Tylenchina</taxon>
        <taxon>Panagrolaimomorpha</taxon>
        <taxon>Strongyloidoidea</taxon>
        <taxon>Strongyloididae</taxon>
        <taxon>Strongyloides</taxon>
    </lineage>
</organism>
<dbReference type="PROSITE" id="PS51257">
    <property type="entry name" value="PROKAR_LIPOPROTEIN"/>
    <property type="match status" value="1"/>
</dbReference>
<dbReference type="AlphaFoldDB" id="A0A0K0F010"/>
<dbReference type="Proteomes" id="UP000035680">
    <property type="component" value="Unassembled WGS sequence"/>
</dbReference>
<sequence length="272" mass="30468">MTTKACQNNVDKCSYVSLNIPGLVIGSFSGCLQEVGIIFGRIAGRRLDVDDIFGHLYIPNTSIIDMKSVCQRSTLGNGSYVIETITGDGIFFVHCYNQGEIYINPLERFDPPPKSADSVTCFNGTSLIKCSEGYCGAFELSYINQVRDIQESSIFQLCPNDLFNQMYVNSQFYWIKRTKGLHDDLPDAGNACVKKVKKQMLSKNGSMSYFWYVNCLVSNNSIFPKLEQIPDLMLYTSTTTQLTTTTTKKGISSIVNHTFISLYVITILKTIF</sequence>
<evidence type="ECO:0000313" key="1">
    <source>
        <dbReference type="Proteomes" id="UP000035680"/>
    </source>
</evidence>
<reference evidence="1" key="1">
    <citation type="submission" date="2014-07" db="EMBL/GenBank/DDBJ databases">
        <authorList>
            <person name="Martin A.A"/>
            <person name="De Silva N."/>
        </authorList>
    </citation>
    <scope>NUCLEOTIDE SEQUENCE</scope>
</reference>
<dbReference type="WBParaSite" id="SVE_0212100.1">
    <property type="protein sequence ID" value="SVE_0212100.1"/>
    <property type="gene ID" value="SVE_0212100"/>
</dbReference>
<name>A0A0K0F010_STRVS</name>
<accession>A0A0K0F010</accession>
<proteinExistence type="predicted"/>
<evidence type="ECO:0000313" key="2">
    <source>
        <dbReference type="WBParaSite" id="SVE_0212100.1"/>
    </source>
</evidence>